<keyword evidence="3" id="KW-0812">Transmembrane</keyword>
<dbReference type="GO" id="GO:0016020">
    <property type="term" value="C:membrane"/>
    <property type="evidence" value="ECO:0007669"/>
    <property type="project" value="UniProtKB-SubCell"/>
</dbReference>
<evidence type="ECO:0000256" key="5">
    <source>
        <dbReference type="ARBA" id="ARBA00023136"/>
    </source>
</evidence>
<protein>
    <submittedName>
        <fullName evidence="6">Uncharacterized protein</fullName>
    </submittedName>
</protein>
<evidence type="ECO:0000256" key="1">
    <source>
        <dbReference type="ARBA" id="ARBA00004141"/>
    </source>
</evidence>
<dbReference type="Proteomes" id="UP000017836">
    <property type="component" value="Unassembled WGS sequence"/>
</dbReference>
<dbReference type="HOGENOM" id="CLU_1456337_0_0_1"/>
<sequence length="186" mass="20880">MAPLRPHQAPRVEPKLLPLLALVPLPLGQARRALPVDVHVNDVYVHGDFLAPGAYPTLEPDWSIPSPELLACIHGLLPVSLLFCGLRSRSFSLVFKGVWSIDIGFTLWIPSLNSKGCSVRLEEGWALVRLLFYVGLLKKYGEKVGCVGLEQEEEEEVPKKARVKLEFCANWERAAKKLCWKDKKGW</sequence>
<dbReference type="AlphaFoldDB" id="W1PM97"/>
<organism evidence="6 7">
    <name type="scientific">Amborella trichopoda</name>
    <dbReference type="NCBI Taxonomy" id="13333"/>
    <lineage>
        <taxon>Eukaryota</taxon>
        <taxon>Viridiplantae</taxon>
        <taxon>Streptophyta</taxon>
        <taxon>Embryophyta</taxon>
        <taxon>Tracheophyta</taxon>
        <taxon>Spermatophyta</taxon>
        <taxon>Magnoliopsida</taxon>
        <taxon>Amborellales</taxon>
        <taxon>Amborellaceae</taxon>
        <taxon>Amborella</taxon>
    </lineage>
</organism>
<accession>W1PM97</accession>
<gene>
    <name evidence="6" type="ORF">AMTR_s00024p00183000</name>
</gene>
<proteinExistence type="inferred from homology"/>
<evidence type="ECO:0000256" key="3">
    <source>
        <dbReference type="ARBA" id="ARBA00022692"/>
    </source>
</evidence>
<dbReference type="InterPro" id="IPR006904">
    <property type="entry name" value="DUF716"/>
</dbReference>
<dbReference type="EMBL" id="KI392710">
    <property type="protein sequence ID" value="ERN11147.1"/>
    <property type="molecule type" value="Genomic_DNA"/>
</dbReference>
<keyword evidence="7" id="KW-1185">Reference proteome</keyword>
<dbReference type="Gramene" id="ERN11147">
    <property type="protein sequence ID" value="ERN11147"/>
    <property type="gene ID" value="AMTR_s00024p00183000"/>
</dbReference>
<evidence type="ECO:0000256" key="2">
    <source>
        <dbReference type="ARBA" id="ARBA00006948"/>
    </source>
</evidence>
<evidence type="ECO:0000313" key="6">
    <source>
        <dbReference type="EMBL" id="ERN11147.1"/>
    </source>
</evidence>
<comment type="subcellular location">
    <subcellularLocation>
        <location evidence="1">Membrane</location>
        <topology evidence="1">Multi-pass membrane protein</topology>
    </subcellularLocation>
</comment>
<name>W1PM97_AMBTC</name>
<keyword evidence="4" id="KW-1133">Transmembrane helix</keyword>
<dbReference type="Pfam" id="PF04819">
    <property type="entry name" value="DUF716"/>
    <property type="match status" value="1"/>
</dbReference>
<comment type="similarity">
    <text evidence="2">Belongs to the TMEM45 family.</text>
</comment>
<evidence type="ECO:0000313" key="7">
    <source>
        <dbReference type="Proteomes" id="UP000017836"/>
    </source>
</evidence>
<keyword evidence="5" id="KW-0472">Membrane</keyword>
<evidence type="ECO:0000256" key="4">
    <source>
        <dbReference type="ARBA" id="ARBA00022989"/>
    </source>
</evidence>
<reference evidence="7" key="1">
    <citation type="journal article" date="2013" name="Science">
        <title>The Amborella genome and the evolution of flowering plants.</title>
        <authorList>
            <consortium name="Amborella Genome Project"/>
        </authorList>
    </citation>
    <scope>NUCLEOTIDE SEQUENCE [LARGE SCALE GENOMIC DNA]</scope>
</reference>